<dbReference type="KEGG" id="tcs:IMZ38_00120"/>
<organism evidence="1 2">
    <name type="scientific">Thermosphaera chiliense</name>
    <dbReference type="NCBI Taxonomy" id="3402707"/>
    <lineage>
        <taxon>Archaea</taxon>
        <taxon>Thermoproteota</taxon>
        <taxon>Thermoprotei</taxon>
        <taxon>Desulfurococcales</taxon>
        <taxon>Desulfurococcaceae</taxon>
        <taxon>Thermosphaera</taxon>
    </lineage>
</organism>
<keyword evidence="2" id="KW-1185">Reference proteome</keyword>
<proteinExistence type="predicted"/>
<sequence>MLTYLKTREELSFIVNCTGDKYAYGFLGLRVFEGGEALLKQWEKCSLVLKLIKCLNNIYLPSLQSEDTIKVC</sequence>
<dbReference type="OrthoDB" id="373846at2157"/>
<dbReference type="AlphaFoldDB" id="A0A7M1UQ89"/>
<evidence type="ECO:0000313" key="1">
    <source>
        <dbReference type="EMBL" id="QOR94415.1"/>
    </source>
</evidence>
<protein>
    <submittedName>
        <fullName evidence="1">Uncharacterized protein</fullName>
    </submittedName>
</protein>
<evidence type="ECO:0000313" key="2">
    <source>
        <dbReference type="Proteomes" id="UP000593766"/>
    </source>
</evidence>
<gene>
    <name evidence="1" type="ORF">IMZ38_00120</name>
</gene>
<dbReference type="EMBL" id="CP063144">
    <property type="protein sequence ID" value="QOR94415.1"/>
    <property type="molecule type" value="Genomic_DNA"/>
</dbReference>
<name>A0A7M1UQ89_9CREN</name>
<dbReference type="Proteomes" id="UP000593766">
    <property type="component" value="Chromosome"/>
</dbReference>
<accession>A0A7M1UQ89</accession>
<dbReference type="RefSeq" id="WP_193436214.1">
    <property type="nucleotide sequence ID" value="NZ_CP063144.1"/>
</dbReference>
<dbReference type="GeneID" id="59453776"/>
<reference evidence="1 2" key="1">
    <citation type="submission" date="2020-10" db="EMBL/GenBank/DDBJ databases">
        <title>Complete genome sequence of Thermosphaera aggregans strain 3507.</title>
        <authorList>
            <person name="Zayulina K.S."/>
            <person name="Elcheninov A.G."/>
            <person name="Toshchakov S.V."/>
            <person name="Kublanov I.V."/>
            <person name="Kochetkova T.V."/>
        </authorList>
    </citation>
    <scope>NUCLEOTIDE SEQUENCE [LARGE SCALE GENOMIC DNA]</scope>
    <source>
        <strain evidence="1 2">3507</strain>
    </source>
</reference>